<dbReference type="AlphaFoldDB" id="A0A8J5MS57"/>
<dbReference type="Proteomes" id="UP000747542">
    <property type="component" value="Unassembled WGS sequence"/>
</dbReference>
<protein>
    <submittedName>
        <fullName evidence="1">Uncharacterized protein</fullName>
    </submittedName>
</protein>
<evidence type="ECO:0000313" key="1">
    <source>
        <dbReference type="EMBL" id="KAG7161614.1"/>
    </source>
</evidence>
<keyword evidence="2" id="KW-1185">Reference proteome</keyword>
<organism evidence="1 2">
    <name type="scientific">Homarus americanus</name>
    <name type="common">American lobster</name>
    <dbReference type="NCBI Taxonomy" id="6706"/>
    <lineage>
        <taxon>Eukaryota</taxon>
        <taxon>Metazoa</taxon>
        <taxon>Ecdysozoa</taxon>
        <taxon>Arthropoda</taxon>
        <taxon>Crustacea</taxon>
        <taxon>Multicrustacea</taxon>
        <taxon>Malacostraca</taxon>
        <taxon>Eumalacostraca</taxon>
        <taxon>Eucarida</taxon>
        <taxon>Decapoda</taxon>
        <taxon>Pleocyemata</taxon>
        <taxon>Astacidea</taxon>
        <taxon>Nephropoidea</taxon>
        <taxon>Nephropidae</taxon>
        <taxon>Homarus</taxon>
    </lineage>
</organism>
<reference evidence="1" key="1">
    <citation type="journal article" date="2021" name="Sci. Adv.">
        <title>The American lobster genome reveals insights on longevity, neural, and immune adaptations.</title>
        <authorList>
            <person name="Polinski J.M."/>
            <person name="Zimin A.V."/>
            <person name="Clark K.F."/>
            <person name="Kohn A.B."/>
            <person name="Sadowski N."/>
            <person name="Timp W."/>
            <person name="Ptitsyn A."/>
            <person name="Khanna P."/>
            <person name="Romanova D.Y."/>
            <person name="Williams P."/>
            <person name="Greenwood S.J."/>
            <person name="Moroz L.L."/>
            <person name="Walt D.R."/>
            <person name="Bodnar A.G."/>
        </authorList>
    </citation>
    <scope>NUCLEOTIDE SEQUENCE</scope>
    <source>
        <strain evidence="1">GMGI-L3</strain>
    </source>
</reference>
<accession>A0A8J5MS57</accession>
<proteinExistence type="predicted"/>
<dbReference type="EMBL" id="JAHLQT010028947">
    <property type="protein sequence ID" value="KAG7161614.1"/>
    <property type="molecule type" value="Genomic_DNA"/>
</dbReference>
<gene>
    <name evidence="1" type="ORF">Hamer_G014181</name>
</gene>
<evidence type="ECO:0000313" key="2">
    <source>
        <dbReference type="Proteomes" id="UP000747542"/>
    </source>
</evidence>
<sequence length="246" mass="26946">MKAEETGECQCMAALKYHSSHPTCTLYEMAPFESADCNDVETCQAECQKEAMGLLGHGTLRPRVFWAMGRLVHRSFWPWDVWATGSLGHGSLGPRVKVFCLPSCPGSSCKGAPEFIIGFIDPLSWTDTMLLLKYYRIDTGALNLKTLNNFPDSGITMTHKTGNLIILPFADVWDAVTNGGDLNYILDDGTVLGQSMCTSLKEEGYHNLQPSTVYLAYNLCSGGWKDVSIASDMLLCCEGGVYPGEC</sequence>
<comment type="caution">
    <text evidence="1">The sequence shown here is derived from an EMBL/GenBank/DDBJ whole genome shotgun (WGS) entry which is preliminary data.</text>
</comment>
<name>A0A8J5MS57_HOMAM</name>